<dbReference type="AlphaFoldDB" id="A0A0A9BS24"/>
<protein>
    <submittedName>
        <fullName evidence="1">Uncharacterized protein</fullName>
    </submittedName>
</protein>
<organism evidence="1">
    <name type="scientific">Arundo donax</name>
    <name type="common">Giant reed</name>
    <name type="synonym">Donax arundinaceus</name>
    <dbReference type="NCBI Taxonomy" id="35708"/>
    <lineage>
        <taxon>Eukaryota</taxon>
        <taxon>Viridiplantae</taxon>
        <taxon>Streptophyta</taxon>
        <taxon>Embryophyta</taxon>
        <taxon>Tracheophyta</taxon>
        <taxon>Spermatophyta</taxon>
        <taxon>Magnoliopsida</taxon>
        <taxon>Liliopsida</taxon>
        <taxon>Poales</taxon>
        <taxon>Poaceae</taxon>
        <taxon>PACMAD clade</taxon>
        <taxon>Arundinoideae</taxon>
        <taxon>Arundineae</taxon>
        <taxon>Arundo</taxon>
    </lineage>
</organism>
<evidence type="ECO:0000313" key="1">
    <source>
        <dbReference type="EMBL" id="JAD63960.1"/>
    </source>
</evidence>
<sequence length="75" mass="8995">MQQPERDRVHVTFKIHSSSVNHKEERKEPPQLVTHSILHLFNLPKKTDINYGDTGIREYMDIFHMPMCWLHISKQ</sequence>
<name>A0A0A9BS24_ARUDO</name>
<reference evidence="1" key="1">
    <citation type="submission" date="2014-09" db="EMBL/GenBank/DDBJ databases">
        <authorList>
            <person name="Magalhaes I.L.F."/>
            <person name="Oliveira U."/>
            <person name="Santos F.R."/>
            <person name="Vidigal T.H.D.A."/>
            <person name="Brescovit A.D."/>
            <person name="Santos A.J."/>
        </authorList>
    </citation>
    <scope>NUCLEOTIDE SEQUENCE</scope>
    <source>
        <tissue evidence="1">Shoot tissue taken approximately 20 cm above the soil surface</tissue>
    </source>
</reference>
<reference evidence="1" key="2">
    <citation type="journal article" date="2015" name="Data Brief">
        <title>Shoot transcriptome of the giant reed, Arundo donax.</title>
        <authorList>
            <person name="Barrero R.A."/>
            <person name="Guerrero F.D."/>
            <person name="Moolhuijzen P."/>
            <person name="Goolsby J.A."/>
            <person name="Tidwell J."/>
            <person name="Bellgard S.E."/>
            <person name="Bellgard M.I."/>
        </authorList>
    </citation>
    <scope>NUCLEOTIDE SEQUENCE</scope>
    <source>
        <tissue evidence="1">Shoot tissue taken approximately 20 cm above the soil surface</tissue>
    </source>
</reference>
<accession>A0A0A9BS24</accession>
<proteinExistence type="predicted"/>
<dbReference type="EMBL" id="GBRH01233935">
    <property type="protein sequence ID" value="JAD63960.1"/>
    <property type="molecule type" value="Transcribed_RNA"/>
</dbReference>